<gene>
    <name evidence="4" type="ORF">JZO67_002945</name>
</gene>
<keyword evidence="1" id="KW-0949">S-adenosyl-L-methionine</keyword>
<evidence type="ECO:0000256" key="1">
    <source>
        <dbReference type="ARBA" id="ARBA00022691"/>
    </source>
</evidence>
<reference evidence="4 5" key="1">
    <citation type="submission" date="2024-02" db="EMBL/GenBank/DDBJ databases">
        <title>The Genome Sequence of Enterococcus sp. DIV0159.</title>
        <authorList>
            <person name="Earl A."/>
            <person name="Manson A."/>
            <person name="Gilmore M."/>
            <person name="Sanders J."/>
            <person name="Shea T."/>
            <person name="Howe W."/>
            <person name="Livny J."/>
            <person name="Cuomo C."/>
            <person name="Neafsey D."/>
            <person name="Birren B."/>
        </authorList>
    </citation>
    <scope>NUCLEOTIDE SEQUENCE [LARGE SCALE GENOMIC DNA]</scope>
    <source>
        <strain evidence="4 5">665A</strain>
    </source>
</reference>
<comment type="similarity">
    <text evidence="2">Belongs to the tRNA methyltransferase O family.</text>
</comment>
<dbReference type="PANTHER" id="PTHR12818:SF0">
    <property type="entry name" value="TRNA (ADENINE(37)-N6)-METHYLTRANSFERASE"/>
    <property type="match status" value="1"/>
</dbReference>
<name>A0ABV0EQQ7_9ENTE</name>
<dbReference type="RefSeq" id="WP_207705390.1">
    <property type="nucleotide sequence ID" value="NZ_JAFREL020000002.1"/>
</dbReference>
<evidence type="ECO:0000313" key="4">
    <source>
        <dbReference type="EMBL" id="MEO1770972.1"/>
    </source>
</evidence>
<evidence type="ECO:0000259" key="3">
    <source>
        <dbReference type="PROSITE" id="PS51668"/>
    </source>
</evidence>
<dbReference type="Gene3D" id="2.40.30.70">
    <property type="entry name" value="YaeB-like"/>
    <property type="match status" value="1"/>
</dbReference>
<dbReference type="PROSITE" id="PS51668">
    <property type="entry name" value="TSAA_2"/>
    <property type="match status" value="1"/>
</dbReference>
<dbReference type="Pfam" id="PF01980">
    <property type="entry name" value="TrmO_N"/>
    <property type="match status" value="1"/>
</dbReference>
<dbReference type="InterPro" id="IPR036413">
    <property type="entry name" value="YaeB-like_sf"/>
</dbReference>
<dbReference type="EMBL" id="JAFREL020000002">
    <property type="protein sequence ID" value="MEO1770972.1"/>
    <property type="molecule type" value="Genomic_DNA"/>
</dbReference>
<keyword evidence="5" id="KW-1185">Reference proteome</keyword>
<feature type="domain" description="TsaA-like" evidence="3">
    <location>
        <begin position="3"/>
        <end position="127"/>
    </location>
</feature>
<accession>A0ABV0EQQ7</accession>
<protein>
    <recommendedName>
        <fullName evidence="3">TsaA-like domain-containing protein</fullName>
    </recommendedName>
</protein>
<dbReference type="InterPro" id="IPR040372">
    <property type="entry name" value="YaeB-like"/>
</dbReference>
<evidence type="ECO:0000313" key="5">
    <source>
        <dbReference type="Proteomes" id="UP000664357"/>
    </source>
</evidence>
<dbReference type="InterPro" id="IPR023370">
    <property type="entry name" value="TrmO-like_N"/>
</dbReference>
<sequence length="157" mass="17688">MKLQAIGKVAQQAGETTLVLEEEMRAGLTGLSEFSHVMILYWFDQLDVPELREERLIEKPYVNGPETLGIFATRGPVRPNPIAVSVAGIIAFDQEKGIITLDYLDAEDGSPLLDIKPYTPSSEIVTSYRSPEWCSHWPQSYEDSGSFDWSREFNFEA</sequence>
<dbReference type="SUPFAM" id="SSF118196">
    <property type="entry name" value="YaeB-like"/>
    <property type="match status" value="1"/>
</dbReference>
<dbReference type="CDD" id="cd09281">
    <property type="entry name" value="UPF0066"/>
    <property type="match status" value="1"/>
</dbReference>
<organism evidence="4 5">
    <name type="scientific">Candidatus Enterococcus ferrettii</name>
    <dbReference type="NCBI Taxonomy" id="2815324"/>
    <lineage>
        <taxon>Bacteria</taxon>
        <taxon>Bacillati</taxon>
        <taxon>Bacillota</taxon>
        <taxon>Bacilli</taxon>
        <taxon>Lactobacillales</taxon>
        <taxon>Enterococcaceae</taxon>
        <taxon>Enterococcus</taxon>
    </lineage>
</organism>
<comment type="caution">
    <text evidence="4">The sequence shown here is derived from an EMBL/GenBank/DDBJ whole genome shotgun (WGS) entry which is preliminary data.</text>
</comment>
<dbReference type="InterPro" id="IPR036414">
    <property type="entry name" value="YaeB_N_sf"/>
</dbReference>
<dbReference type="PANTHER" id="PTHR12818">
    <property type="entry name" value="TRNA (ADENINE(37)-N6)-METHYLTRANSFERASE"/>
    <property type="match status" value="1"/>
</dbReference>
<dbReference type="Proteomes" id="UP000664357">
    <property type="component" value="Unassembled WGS sequence"/>
</dbReference>
<evidence type="ECO:0000256" key="2">
    <source>
        <dbReference type="ARBA" id="ARBA00033753"/>
    </source>
</evidence>
<proteinExistence type="inferred from homology"/>